<dbReference type="InterPro" id="IPR020084">
    <property type="entry name" value="NUDIX_hydrolase_CS"/>
</dbReference>
<name>A0A379MWP9_9PROT</name>
<dbReference type="Proteomes" id="UP000254919">
    <property type="component" value="Unassembled WGS sequence"/>
</dbReference>
<dbReference type="GO" id="GO:0006742">
    <property type="term" value="P:NADP+ catabolic process"/>
    <property type="evidence" value="ECO:0007669"/>
    <property type="project" value="TreeGrafter"/>
</dbReference>
<dbReference type="PROSITE" id="PS00893">
    <property type="entry name" value="NUDIX_BOX"/>
    <property type="match status" value="1"/>
</dbReference>
<dbReference type="AlphaFoldDB" id="A0A379MWP9"/>
<dbReference type="PANTHER" id="PTHR42904">
    <property type="entry name" value="NUDIX HYDROLASE, NUDC SUBFAMILY"/>
    <property type="match status" value="1"/>
</dbReference>
<dbReference type="InterPro" id="IPR020476">
    <property type="entry name" value="Nudix_hydrolase"/>
</dbReference>
<evidence type="ECO:0000256" key="9">
    <source>
        <dbReference type="ARBA" id="ARBA00023679"/>
    </source>
</evidence>
<proteinExistence type="inferred from homology"/>
<dbReference type="GO" id="GO:0005829">
    <property type="term" value="C:cytosol"/>
    <property type="evidence" value="ECO:0007669"/>
    <property type="project" value="TreeGrafter"/>
</dbReference>
<dbReference type="Pfam" id="PF09296">
    <property type="entry name" value="NUDIX-like"/>
    <property type="match status" value="1"/>
</dbReference>
<evidence type="ECO:0000256" key="4">
    <source>
        <dbReference type="ARBA" id="ARBA00012381"/>
    </source>
</evidence>
<dbReference type="GO" id="GO:0019677">
    <property type="term" value="P:NAD+ catabolic process"/>
    <property type="evidence" value="ECO:0007669"/>
    <property type="project" value="TreeGrafter"/>
</dbReference>
<dbReference type="GO" id="GO:0110153">
    <property type="term" value="F:RNA NAD-cap (NMN-forming) hydrolase activity"/>
    <property type="evidence" value="ECO:0007669"/>
    <property type="project" value="RHEA"/>
</dbReference>
<dbReference type="PANTHER" id="PTHR42904:SF6">
    <property type="entry name" value="NAD-CAPPED RNA HYDROLASE NUDT12"/>
    <property type="match status" value="1"/>
</dbReference>
<evidence type="ECO:0000256" key="2">
    <source>
        <dbReference type="ARBA" id="ARBA00001947"/>
    </source>
</evidence>
<organism evidence="12 13">
    <name type="scientific">Roseomonas mucosa</name>
    <dbReference type="NCBI Taxonomy" id="207340"/>
    <lineage>
        <taxon>Bacteria</taxon>
        <taxon>Pseudomonadati</taxon>
        <taxon>Pseudomonadota</taxon>
        <taxon>Alphaproteobacteria</taxon>
        <taxon>Acetobacterales</taxon>
        <taxon>Roseomonadaceae</taxon>
        <taxon>Roseomonas</taxon>
    </lineage>
</organism>
<evidence type="ECO:0000256" key="5">
    <source>
        <dbReference type="ARBA" id="ARBA00022723"/>
    </source>
</evidence>
<evidence type="ECO:0000259" key="11">
    <source>
        <dbReference type="PROSITE" id="PS51462"/>
    </source>
</evidence>
<dbReference type="NCBIfam" id="NF001299">
    <property type="entry name" value="PRK00241.1"/>
    <property type="match status" value="1"/>
</dbReference>
<keyword evidence="6 10" id="KW-0378">Hydrolase</keyword>
<comment type="cofactor">
    <cofactor evidence="2">
        <name>Zn(2+)</name>
        <dbReference type="ChEBI" id="CHEBI:29105"/>
    </cofactor>
</comment>
<dbReference type="Gene3D" id="3.90.79.20">
    <property type="match status" value="1"/>
</dbReference>
<evidence type="ECO:0000256" key="3">
    <source>
        <dbReference type="ARBA" id="ARBA00009595"/>
    </source>
</evidence>
<dbReference type="SUPFAM" id="SSF55811">
    <property type="entry name" value="Nudix"/>
    <property type="match status" value="1"/>
</dbReference>
<gene>
    <name evidence="12" type="primary">nudC</name>
    <name evidence="12" type="ORF">NCTC13291_00894</name>
</gene>
<reference evidence="12 13" key="1">
    <citation type="submission" date="2018-06" db="EMBL/GenBank/DDBJ databases">
        <authorList>
            <consortium name="Pathogen Informatics"/>
            <person name="Doyle S."/>
        </authorList>
    </citation>
    <scope>NUCLEOTIDE SEQUENCE [LARGE SCALE GENOMIC DNA]</scope>
    <source>
        <strain evidence="12 13">NCTC13291</strain>
    </source>
</reference>
<dbReference type="Pfam" id="PF00293">
    <property type="entry name" value="NUDIX"/>
    <property type="match status" value="1"/>
</dbReference>
<dbReference type="EC" id="3.6.1.22" evidence="4"/>
<feature type="domain" description="Nudix hydrolase" evidence="11">
    <location>
        <begin position="192"/>
        <end position="321"/>
    </location>
</feature>
<dbReference type="GeneID" id="99631951"/>
<comment type="similarity">
    <text evidence="3">Belongs to the Nudix hydrolase family. NudC subfamily.</text>
</comment>
<evidence type="ECO:0000256" key="1">
    <source>
        <dbReference type="ARBA" id="ARBA00001946"/>
    </source>
</evidence>
<dbReference type="CDD" id="cd03429">
    <property type="entry name" value="NUDIX_NADH_pyrophosphatase_Nudt13"/>
    <property type="match status" value="1"/>
</dbReference>
<keyword evidence="7" id="KW-0460">Magnesium</keyword>
<dbReference type="InterPro" id="IPR050241">
    <property type="entry name" value="NAD-cap_RNA_hydrolase_NudC"/>
</dbReference>
<dbReference type="InterPro" id="IPR000086">
    <property type="entry name" value="NUDIX_hydrolase_dom"/>
</dbReference>
<accession>A0A379MWP9</accession>
<dbReference type="EMBL" id="UGVN01000001">
    <property type="protein sequence ID" value="SUE38814.1"/>
    <property type="molecule type" value="Genomic_DNA"/>
</dbReference>
<evidence type="ECO:0000313" key="12">
    <source>
        <dbReference type="EMBL" id="SUE38814.1"/>
    </source>
</evidence>
<dbReference type="GO" id="GO:0035529">
    <property type="term" value="F:NADH pyrophosphatase activity"/>
    <property type="evidence" value="ECO:0007669"/>
    <property type="project" value="TreeGrafter"/>
</dbReference>
<dbReference type="PRINTS" id="PR00502">
    <property type="entry name" value="NUDIXFAMILY"/>
</dbReference>
<dbReference type="Pfam" id="PF09297">
    <property type="entry name" value="Zn_ribbon_NUD"/>
    <property type="match status" value="1"/>
</dbReference>
<dbReference type="PROSITE" id="PS51462">
    <property type="entry name" value="NUDIX"/>
    <property type="match status" value="1"/>
</dbReference>
<dbReference type="InterPro" id="IPR015797">
    <property type="entry name" value="NUDIX_hydrolase-like_dom_sf"/>
</dbReference>
<dbReference type="InterPro" id="IPR015375">
    <property type="entry name" value="NADH_PPase-like_N"/>
</dbReference>
<evidence type="ECO:0000256" key="6">
    <source>
        <dbReference type="ARBA" id="ARBA00022801"/>
    </source>
</evidence>
<dbReference type="InterPro" id="IPR015376">
    <property type="entry name" value="Znr_NADH_PPase"/>
</dbReference>
<evidence type="ECO:0000313" key="13">
    <source>
        <dbReference type="Proteomes" id="UP000254919"/>
    </source>
</evidence>
<comment type="catalytic activity">
    <reaction evidence="9">
        <text>a 5'-end NAD(+)-phospho-ribonucleoside in mRNA + H2O = a 5'-end phospho-adenosine-phospho-ribonucleoside in mRNA + beta-nicotinamide D-ribonucleotide + 2 H(+)</text>
        <dbReference type="Rhea" id="RHEA:60876"/>
        <dbReference type="Rhea" id="RHEA-COMP:15698"/>
        <dbReference type="Rhea" id="RHEA-COMP:15719"/>
        <dbReference type="ChEBI" id="CHEBI:14649"/>
        <dbReference type="ChEBI" id="CHEBI:15377"/>
        <dbReference type="ChEBI" id="CHEBI:15378"/>
        <dbReference type="ChEBI" id="CHEBI:144029"/>
        <dbReference type="ChEBI" id="CHEBI:144051"/>
    </reaction>
    <physiologicalReaction direction="left-to-right" evidence="9">
        <dbReference type="Rhea" id="RHEA:60877"/>
    </physiologicalReaction>
</comment>
<sequence>MLSIPASRPNAYTGSPLDRVSGRRDEADFVAAQLAREDALFVPVWRSQSLLRDNAAGEPEAVLLTPATAEALRMTAGPAPAPPGLAPHGPAPWVLLGLFEEGPLKGRPVFAVDCSAAEDPLPLLSPEMGRFADLRPVAALMPPGEASLLAHARGMLHWRSRHRFCGVCGGVCEPRAAGNTLRCANCGTMHFPRTDPAVIMLILRGDRCLLANSPRFPDTTMYSTLAGFVEPGESLEEAVRREVLEEAGIRVGEVHYHSSQPWPFPASVMIGFHGEALSDAITIDPDEIRDARWFTRDELRSIDTLGLRLPRADSIARRLIEDWLENT</sequence>
<dbReference type="RefSeq" id="WP_019463142.1">
    <property type="nucleotide sequence ID" value="NZ_AP031462.1"/>
</dbReference>
<keyword evidence="5" id="KW-0479">Metal-binding</keyword>
<keyword evidence="8" id="KW-0520">NAD</keyword>
<dbReference type="Gene3D" id="3.90.79.10">
    <property type="entry name" value="Nucleoside Triphosphate Pyrophosphohydrolase"/>
    <property type="match status" value="1"/>
</dbReference>
<dbReference type="GO" id="GO:0046872">
    <property type="term" value="F:metal ion binding"/>
    <property type="evidence" value="ECO:0007669"/>
    <property type="project" value="UniProtKB-KW"/>
</dbReference>
<evidence type="ECO:0000256" key="7">
    <source>
        <dbReference type="ARBA" id="ARBA00022842"/>
    </source>
</evidence>
<protein>
    <recommendedName>
        <fullName evidence="4">NAD(+) diphosphatase</fullName>
        <ecNumber evidence="4">3.6.1.22</ecNumber>
    </recommendedName>
</protein>
<dbReference type="InterPro" id="IPR049734">
    <property type="entry name" value="NudC-like_C"/>
</dbReference>
<comment type="cofactor">
    <cofactor evidence="1">
        <name>Mg(2+)</name>
        <dbReference type="ChEBI" id="CHEBI:18420"/>
    </cofactor>
</comment>
<evidence type="ECO:0000256" key="10">
    <source>
        <dbReference type="RuleBase" id="RU003476"/>
    </source>
</evidence>
<evidence type="ECO:0000256" key="8">
    <source>
        <dbReference type="ARBA" id="ARBA00023027"/>
    </source>
</evidence>